<evidence type="ECO:0000313" key="7">
    <source>
        <dbReference type="Proteomes" id="UP000667349"/>
    </source>
</evidence>
<name>A0A836EY04_9HYME</name>
<dbReference type="AlphaFoldDB" id="A0A836EY04"/>
<dbReference type="InterPro" id="IPR011042">
    <property type="entry name" value="6-blade_b-propeller_TolB-like"/>
</dbReference>
<dbReference type="EMBL" id="JAANHZ010000232">
    <property type="protein sequence ID" value="KAG5313847.1"/>
    <property type="molecule type" value="Genomic_DNA"/>
</dbReference>
<dbReference type="PRINTS" id="PR01366">
    <property type="entry name" value="ROYALJELLY"/>
</dbReference>
<evidence type="ECO:0000256" key="3">
    <source>
        <dbReference type="ARBA" id="ARBA00022525"/>
    </source>
</evidence>
<comment type="subcellular location">
    <subcellularLocation>
        <location evidence="1">Secreted</location>
    </subcellularLocation>
</comment>
<proteinExistence type="inferred from homology"/>
<dbReference type="PANTHER" id="PTHR10009">
    <property type="entry name" value="PROTEIN YELLOW-RELATED"/>
    <property type="match status" value="1"/>
</dbReference>
<feature type="non-terminal residue" evidence="6">
    <location>
        <position position="1"/>
    </location>
</feature>
<dbReference type="GO" id="GO:0005576">
    <property type="term" value="C:extracellular region"/>
    <property type="evidence" value="ECO:0007669"/>
    <property type="project" value="UniProtKB-SubCell"/>
</dbReference>
<dbReference type="Pfam" id="PF03022">
    <property type="entry name" value="MRJP"/>
    <property type="match status" value="2"/>
</dbReference>
<gene>
    <name evidence="6" type="primary">Mrjp1_2</name>
    <name evidence="6" type="ORF">G6Z75_0005097</name>
</gene>
<dbReference type="Gene3D" id="2.120.10.30">
    <property type="entry name" value="TolB, C-terminal domain"/>
    <property type="match status" value="2"/>
</dbReference>
<comment type="similarity">
    <text evidence="2">Belongs to the major royal jelly protein family.</text>
</comment>
<keyword evidence="3" id="KW-0964">Secreted</keyword>
<organism evidence="6 7">
    <name type="scientific">Acromyrmex insinuator</name>
    <dbReference type="NCBI Taxonomy" id="230686"/>
    <lineage>
        <taxon>Eukaryota</taxon>
        <taxon>Metazoa</taxon>
        <taxon>Ecdysozoa</taxon>
        <taxon>Arthropoda</taxon>
        <taxon>Hexapoda</taxon>
        <taxon>Insecta</taxon>
        <taxon>Pterygota</taxon>
        <taxon>Neoptera</taxon>
        <taxon>Endopterygota</taxon>
        <taxon>Hymenoptera</taxon>
        <taxon>Apocrita</taxon>
        <taxon>Aculeata</taxon>
        <taxon>Formicoidea</taxon>
        <taxon>Formicidae</taxon>
        <taxon>Myrmicinae</taxon>
        <taxon>Acromyrmex</taxon>
    </lineage>
</organism>
<dbReference type="InterPro" id="IPR017996">
    <property type="entry name" value="MRJP/yellow-related"/>
</dbReference>
<evidence type="ECO:0000256" key="2">
    <source>
        <dbReference type="ARBA" id="ARBA00009127"/>
    </source>
</evidence>
<keyword evidence="7" id="KW-1185">Reference proteome</keyword>
<comment type="caution">
    <text evidence="6">The sequence shown here is derived from an EMBL/GenBank/DDBJ whole genome shotgun (WGS) entry which is preliminary data.</text>
</comment>
<reference evidence="6" key="1">
    <citation type="submission" date="2020-02" db="EMBL/GenBank/DDBJ databases">
        <title>Relaxed selection underlies rapid genomic changes in the transitions from sociality to social parasitism in ants.</title>
        <authorList>
            <person name="Bi X."/>
        </authorList>
    </citation>
    <scope>NUCLEOTIDE SEQUENCE</scope>
    <source>
        <strain evidence="6">BGI-DK2013a</strain>
        <tissue evidence="6">Whole body</tissue>
    </source>
</reference>
<keyword evidence="4" id="KW-0732">Signal</keyword>
<dbReference type="PANTHER" id="PTHR10009:SF7">
    <property type="entry name" value="GH10609P-RELATED"/>
    <property type="match status" value="1"/>
</dbReference>
<dbReference type="InterPro" id="IPR011047">
    <property type="entry name" value="Quinoprotein_ADH-like_sf"/>
</dbReference>
<evidence type="ECO:0000313" key="6">
    <source>
        <dbReference type="EMBL" id="KAG5313847.1"/>
    </source>
</evidence>
<protein>
    <submittedName>
        <fullName evidence="6">MRJP1 protein</fullName>
    </submittedName>
</protein>
<sequence>EKMKRFFLAVSLLSMTIMSFGKLLLKYEWKYLDILWDNPRQKEEAIYFGKYDPNLAYLYDIDRANDGRVFITAVRDKGIPVGVLTVTEKQGEGGPLLRPYPDWSWYKDDCKGITGGVYQIQIKCNHLFIVDEGRIGDDQLCLPQLLIFDLSTDKLVKRVTIPFDIAHNKTGIGLIASIAVFAPICQNVKDNANVFIGDVEGGGIVVYNGYTSKLCRIDSDFMKSTNEDIVVANHRYPNRDTIYGMTIIDLYYVPFAGNKMYKIKMSSLVECSPKNITEANKETKLVGALGGQTVAITSDRCVIFFSDITKTSIMCADATKEINSKNKELIVYDPKMEFVSGMKIRNGELMILSNKYHLHIYNVYYNNNTFNSNETKVSLFTFPNKVLIVVIDDRVFITAVKDDVLLDVMIVTDKQGEGASFLRQYPNWYKDFDCKGRSFYTNDGRVLGSVPQGKIYFGKFSNFRIEKKINIIEVNLIFVESDLRNLVALYTYLRRCRNIAELKYCSVSWLHVNFTRNIQMKFLYTPFSYTLSLTIKYYCAYYEKMKHFLLAMLLLSMTITSFGKLLLNYEWKYIDILWDNPRQKEEAIFFGKYDPKEGFLFDVDRADDGRVFITAIRDDGVPLGVMTVTEKQGEGGPLLRPYPDWSWYKDDCKGITGGVYQVEIMCNHLFVVDGGRIGENQLCIPQLLIFDLSTDKLVKRVIVPFNIAHNKTNYGLISTIAIFDADCQNVKDNVIVFIGDVEGTGLIVYNGYTSKLCRVESDFMKPTDVDVLVANKRYPIIDSTYGITIIDLYYVPFVGSKIYKTKISNLIECSPKDINEANKETQLAGALGGQTLAITSNRCGIFFSDITKTSIMCADATKEINSKNKELVAYDPRMEFVSGMKIRHGELLVLSNRYQIHIYKLFFYNNTFNTNEVNFRVFSMPIAEVEKNTKCFSSCN</sequence>
<evidence type="ECO:0000256" key="5">
    <source>
        <dbReference type="ARBA" id="ARBA00023180"/>
    </source>
</evidence>
<feature type="non-terminal residue" evidence="6">
    <location>
        <position position="940"/>
    </location>
</feature>
<accession>A0A836EY04</accession>
<dbReference type="SUPFAM" id="SSF50998">
    <property type="entry name" value="Quinoprotein alcohol dehydrogenase-like"/>
    <property type="match status" value="1"/>
</dbReference>
<evidence type="ECO:0000256" key="1">
    <source>
        <dbReference type="ARBA" id="ARBA00004613"/>
    </source>
</evidence>
<dbReference type="Proteomes" id="UP000667349">
    <property type="component" value="Unassembled WGS sequence"/>
</dbReference>
<evidence type="ECO:0000256" key="4">
    <source>
        <dbReference type="ARBA" id="ARBA00022729"/>
    </source>
</evidence>
<keyword evidence="5" id="KW-0325">Glycoprotein</keyword>